<organism evidence="1 2">
    <name type="scientific">Larinioides sclopetarius</name>
    <dbReference type="NCBI Taxonomy" id="280406"/>
    <lineage>
        <taxon>Eukaryota</taxon>
        <taxon>Metazoa</taxon>
        <taxon>Ecdysozoa</taxon>
        <taxon>Arthropoda</taxon>
        <taxon>Chelicerata</taxon>
        <taxon>Arachnida</taxon>
        <taxon>Araneae</taxon>
        <taxon>Araneomorphae</taxon>
        <taxon>Entelegynae</taxon>
        <taxon>Araneoidea</taxon>
        <taxon>Araneidae</taxon>
        <taxon>Larinioides</taxon>
    </lineage>
</organism>
<evidence type="ECO:0000313" key="2">
    <source>
        <dbReference type="Proteomes" id="UP001497382"/>
    </source>
</evidence>
<evidence type="ECO:0000313" key="1">
    <source>
        <dbReference type="EMBL" id="CAL1281781.1"/>
    </source>
</evidence>
<dbReference type="AlphaFoldDB" id="A0AAV2ADY7"/>
<sequence length="74" mass="8440">MENICIKILQILPKLEPNTLDSLMKRLEDIGVAAEKDLKLFTNDFNARGQCRQSTNISILVKTVKLFSHQLIVQ</sequence>
<name>A0AAV2ADY7_9ARAC</name>
<proteinExistence type="predicted"/>
<gene>
    <name evidence="1" type="ORF">LARSCL_LOCUS11774</name>
</gene>
<reference evidence="1 2" key="1">
    <citation type="submission" date="2024-04" db="EMBL/GenBank/DDBJ databases">
        <authorList>
            <person name="Rising A."/>
            <person name="Reimegard J."/>
            <person name="Sonavane S."/>
            <person name="Akerstrom W."/>
            <person name="Nylinder S."/>
            <person name="Hedman E."/>
            <person name="Kallberg Y."/>
        </authorList>
    </citation>
    <scope>NUCLEOTIDE SEQUENCE [LARGE SCALE GENOMIC DNA]</scope>
</reference>
<accession>A0AAV2ADY7</accession>
<protein>
    <submittedName>
        <fullName evidence="1">Uncharacterized protein</fullName>
    </submittedName>
</protein>
<comment type="caution">
    <text evidence="1">The sequence shown here is derived from an EMBL/GenBank/DDBJ whole genome shotgun (WGS) entry which is preliminary data.</text>
</comment>
<dbReference type="Proteomes" id="UP001497382">
    <property type="component" value="Unassembled WGS sequence"/>
</dbReference>
<dbReference type="EMBL" id="CAXIEN010000149">
    <property type="protein sequence ID" value="CAL1281781.1"/>
    <property type="molecule type" value="Genomic_DNA"/>
</dbReference>
<keyword evidence="2" id="KW-1185">Reference proteome</keyword>